<dbReference type="Pfam" id="PF04230">
    <property type="entry name" value="PS_pyruv_trans"/>
    <property type="match status" value="1"/>
</dbReference>
<dbReference type="GO" id="GO:0016740">
    <property type="term" value="F:transferase activity"/>
    <property type="evidence" value="ECO:0007669"/>
    <property type="project" value="UniProtKB-KW"/>
</dbReference>
<proteinExistence type="predicted"/>
<sequence>MKVGVLTFHRCINYGSYWQARCLVEGLRAQGHDAELLDHDDRQVRSAEWRCAFQPSLPARTPRADLPRYAAKARKFLDAFERLPQSPRFALDQPQEAGEYDAVVIGSDEVWNFRHPWYGSKPIFFGERLRTRRLASYAASFGNHDAEHGIDPAWAEKLERFDAISVRDENSRRLVRQGLNREPALVLDPCLQFPPNATGPVEERAPYLALYGHNFPDWFAAHIRDWAQASGRTILSIGYRNDWADEQRIEAGPEEFSALIASADAVATNFFHGCVFALHHQRPFVSAPSAYRFNKVRDLAQALAAERHVVTEQTPAERYADLLGAPLDPAIGERIAAMRVQSGAYLATALG</sequence>
<gene>
    <name evidence="2" type="ORF">MZO42_03205</name>
</gene>
<name>A0ABU3N2H8_9SPHN</name>
<evidence type="ECO:0000259" key="1">
    <source>
        <dbReference type="Pfam" id="PF04230"/>
    </source>
</evidence>
<comment type="caution">
    <text evidence="2">The sequence shown here is derived from an EMBL/GenBank/DDBJ whole genome shotgun (WGS) entry which is preliminary data.</text>
</comment>
<keyword evidence="2" id="KW-0808">Transferase</keyword>
<dbReference type="InterPro" id="IPR007345">
    <property type="entry name" value="Polysacch_pyruvyl_Trfase"/>
</dbReference>
<accession>A0ABU3N2H8</accession>
<feature type="domain" description="Polysaccharide pyruvyl transferase" evidence="1">
    <location>
        <begin position="13"/>
        <end position="285"/>
    </location>
</feature>
<reference evidence="2" key="1">
    <citation type="submission" date="2022-04" db="EMBL/GenBank/DDBJ databases">
        <title>Tomato heritable bacteria conferring resistance against bacterial wilt.</title>
        <authorList>
            <person name="Yin J."/>
        </authorList>
    </citation>
    <scope>NUCLEOTIDE SEQUENCE</scope>
    <source>
        <strain evidence="2">Cra20</strain>
    </source>
</reference>
<evidence type="ECO:0000313" key="2">
    <source>
        <dbReference type="EMBL" id="MDT8757696.1"/>
    </source>
</evidence>
<organism evidence="2">
    <name type="scientific">Sphingomonas psychrotolerans</name>
    <dbReference type="NCBI Taxonomy" id="1327635"/>
    <lineage>
        <taxon>Bacteria</taxon>
        <taxon>Pseudomonadati</taxon>
        <taxon>Pseudomonadota</taxon>
        <taxon>Alphaproteobacteria</taxon>
        <taxon>Sphingomonadales</taxon>
        <taxon>Sphingomonadaceae</taxon>
        <taxon>Sphingomonas</taxon>
    </lineage>
</organism>
<protein>
    <submittedName>
        <fullName evidence="2">Polysaccharide pyruvyl transferase family protein</fullName>
    </submittedName>
</protein>
<dbReference type="EMBL" id="JALMLT010000001">
    <property type="protein sequence ID" value="MDT8757696.1"/>
    <property type="molecule type" value="Genomic_DNA"/>
</dbReference>